<dbReference type="InterPro" id="IPR036570">
    <property type="entry name" value="HORMA_dom_sf"/>
</dbReference>
<sequence>MEEEENVILRSAMTKKSEREFEDGGVSCVAVKRAIGRIIRWRVGRVFLPIECIDEEVRKYIQQSLSSMENLSKRCCLEKICLVVTEDDEKGCQKPIEKFVVQLRSPVANNSALVEADPAFIKLEQDFRAALLKVSRLSKGVGGTLTEAEPCESRSFAIWTVMENVEASKFLSDDSEQHDFPWIHLEKSVEEGSSGEISGKSVIPIRNFASPIGDVDMFVLACVDPSSSSRDP</sequence>
<accession>A0A7R9BFC3</accession>
<reference evidence="1" key="1">
    <citation type="submission" date="2020-11" db="EMBL/GenBank/DDBJ databases">
        <authorList>
            <person name="Tran Van P."/>
        </authorList>
    </citation>
    <scope>NUCLEOTIDE SEQUENCE</scope>
</reference>
<evidence type="ECO:0000313" key="1">
    <source>
        <dbReference type="EMBL" id="CAD7274215.1"/>
    </source>
</evidence>
<dbReference type="EMBL" id="CAJPEX010000221">
    <property type="protein sequence ID" value="CAG0914367.1"/>
    <property type="molecule type" value="Genomic_DNA"/>
</dbReference>
<gene>
    <name evidence="1" type="ORF">NMOB1V02_LOCUS2065</name>
</gene>
<dbReference type="AlphaFoldDB" id="A0A7R9BFC3"/>
<dbReference type="EMBL" id="OA882258">
    <property type="protein sequence ID" value="CAD7274215.1"/>
    <property type="molecule type" value="Genomic_DNA"/>
</dbReference>
<organism evidence="1">
    <name type="scientific">Notodromas monacha</name>
    <dbReference type="NCBI Taxonomy" id="399045"/>
    <lineage>
        <taxon>Eukaryota</taxon>
        <taxon>Metazoa</taxon>
        <taxon>Ecdysozoa</taxon>
        <taxon>Arthropoda</taxon>
        <taxon>Crustacea</taxon>
        <taxon>Oligostraca</taxon>
        <taxon>Ostracoda</taxon>
        <taxon>Podocopa</taxon>
        <taxon>Podocopida</taxon>
        <taxon>Cypridocopina</taxon>
        <taxon>Cypridoidea</taxon>
        <taxon>Cyprididae</taxon>
        <taxon>Notodromas</taxon>
    </lineage>
</organism>
<keyword evidence="2" id="KW-1185">Reference proteome</keyword>
<protein>
    <submittedName>
        <fullName evidence="1">Uncharacterized protein</fullName>
    </submittedName>
</protein>
<dbReference type="Gene3D" id="3.30.900.10">
    <property type="entry name" value="HORMA domain"/>
    <property type="match status" value="1"/>
</dbReference>
<evidence type="ECO:0000313" key="2">
    <source>
        <dbReference type="Proteomes" id="UP000678499"/>
    </source>
</evidence>
<name>A0A7R9BFC3_9CRUS</name>
<dbReference type="Proteomes" id="UP000678499">
    <property type="component" value="Unassembled WGS sequence"/>
</dbReference>
<proteinExistence type="predicted"/>